<dbReference type="PANTHER" id="PTHR36154">
    <property type="entry name" value="DNA-BINDING TRANSCRIPTIONAL ACTIVATOR ALPA"/>
    <property type="match status" value="1"/>
</dbReference>
<proteinExistence type="predicted"/>
<dbReference type="Pfam" id="PF05930">
    <property type="entry name" value="Phage_AlpA"/>
    <property type="match status" value="1"/>
</dbReference>
<dbReference type="PANTHER" id="PTHR36154:SF1">
    <property type="entry name" value="DNA-BINDING TRANSCRIPTIONAL ACTIVATOR ALPA"/>
    <property type="match status" value="1"/>
</dbReference>
<keyword evidence="2" id="KW-1185">Reference proteome</keyword>
<gene>
    <name evidence="1" type="ORF">PYV00_07685</name>
</gene>
<dbReference type="Gene3D" id="1.10.238.160">
    <property type="match status" value="1"/>
</dbReference>
<dbReference type="InterPro" id="IPR052931">
    <property type="entry name" value="Prophage_regulatory_activator"/>
</dbReference>
<dbReference type="EMBL" id="JARESE010000020">
    <property type="protein sequence ID" value="MDE8651599.1"/>
    <property type="molecule type" value="Genomic_DNA"/>
</dbReference>
<accession>A0ABT5WNZ6</accession>
<organism evidence="1 2">
    <name type="scientific">Novosphingobium album</name>
    <name type="common">ex Liu et al. 2023</name>
    <dbReference type="NCBI Taxonomy" id="3031130"/>
    <lineage>
        <taxon>Bacteria</taxon>
        <taxon>Pseudomonadati</taxon>
        <taxon>Pseudomonadota</taxon>
        <taxon>Alphaproteobacteria</taxon>
        <taxon>Sphingomonadales</taxon>
        <taxon>Sphingomonadaceae</taxon>
        <taxon>Novosphingobium</taxon>
    </lineage>
</organism>
<protein>
    <submittedName>
        <fullName evidence="1">AlpA family phage regulatory protein</fullName>
    </submittedName>
</protein>
<name>A0ABT5WNZ6_9SPHN</name>
<comment type="caution">
    <text evidence="1">The sequence shown here is derived from an EMBL/GenBank/DDBJ whole genome shotgun (WGS) entry which is preliminary data.</text>
</comment>
<dbReference type="InterPro" id="IPR010260">
    <property type="entry name" value="AlpA"/>
</dbReference>
<evidence type="ECO:0000313" key="2">
    <source>
        <dbReference type="Proteomes" id="UP001216253"/>
    </source>
</evidence>
<reference evidence="1 2" key="1">
    <citation type="submission" date="2023-03" db="EMBL/GenBank/DDBJ databases">
        <title>NovoSphingobium album sp. nov. isolated from polycyclic aromatic hydrocarbons- and heavy-metal polluted soil.</title>
        <authorList>
            <person name="Liu Z."/>
            <person name="Wang K."/>
        </authorList>
    </citation>
    <scope>NUCLEOTIDE SEQUENCE [LARGE SCALE GENOMIC DNA]</scope>
    <source>
        <strain evidence="1 2">H3SJ31-1</strain>
    </source>
</reference>
<evidence type="ECO:0000313" key="1">
    <source>
        <dbReference type="EMBL" id="MDE8651599.1"/>
    </source>
</evidence>
<dbReference type="Proteomes" id="UP001216253">
    <property type="component" value="Unassembled WGS sequence"/>
</dbReference>
<sequence length="67" mass="7841">MPAREAPGRLLKMQDIVRETSLHRATIYRLIAKGEFPRPIPLGRQRVAWAERDVEQWKLRQLDHAAP</sequence>